<evidence type="ECO:0000313" key="1">
    <source>
        <dbReference type="Proteomes" id="UP000038045"/>
    </source>
</evidence>
<accession>A0A0N4ZIC5</accession>
<sequence>MVAMLINLKTIIVFSSIILITRCQFFFSPYATRYLGRSAVISPPIMSLPVIQATVPGYNGRTPFVNNGAGYLTQSAALVNNHDVVISPTRVISAPSPIVASPRFINPSYRPCGFGGIC</sequence>
<evidence type="ECO:0000313" key="2">
    <source>
        <dbReference type="WBParaSite" id="PTRK_0000768100.1"/>
    </source>
</evidence>
<organism evidence="1 2">
    <name type="scientific">Parastrongyloides trichosuri</name>
    <name type="common">Possum-specific nematode worm</name>
    <dbReference type="NCBI Taxonomy" id="131310"/>
    <lineage>
        <taxon>Eukaryota</taxon>
        <taxon>Metazoa</taxon>
        <taxon>Ecdysozoa</taxon>
        <taxon>Nematoda</taxon>
        <taxon>Chromadorea</taxon>
        <taxon>Rhabditida</taxon>
        <taxon>Tylenchina</taxon>
        <taxon>Panagrolaimomorpha</taxon>
        <taxon>Strongyloidoidea</taxon>
        <taxon>Strongyloididae</taxon>
        <taxon>Parastrongyloides</taxon>
    </lineage>
</organism>
<dbReference type="AlphaFoldDB" id="A0A0N4ZIC5"/>
<dbReference type="Proteomes" id="UP000038045">
    <property type="component" value="Unplaced"/>
</dbReference>
<protein>
    <submittedName>
        <fullName evidence="2">Secreted protein</fullName>
    </submittedName>
</protein>
<reference evidence="2" key="1">
    <citation type="submission" date="2017-02" db="UniProtKB">
        <authorList>
            <consortium name="WormBaseParasite"/>
        </authorList>
    </citation>
    <scope>IDENTIFICATION</scope>
</reference>
<proteinExistence type="predicted"/>
<dbReference type="WBParaSite" id="PTRK_0000768100.1">
    <property type="protein sequence ID" value="PTRK_0000768100.1"/>
    <property type="gene ID" value="PTRK_0000768100"/>
</dbReference>
<keyword evidence="1" id="KW-1185">Reference proteome</keyword>
<name>A0A0N4ZIC5_PARTI</name>